<evidence type="ECO:0000256" key="6">
    <source>
        <dbReference type="ARBA" id="ARBA00022722"/>
    </source>
</evidence>
<dbReference type="Gene3D" id="1.10.150.700">
    <property type="entry name" value="PolC, middle finger domain"/>
    <property type="match status" value="1"/>
</dbReference>
<reference evidence="14" key="1">
    <citation type="submission" date="2022-11" db="EMBL/GenBank/DDBJ databases">
        <title>Draft genome of Mycoplasma arginini isolated from fly.</title>
        <authorList>
            <person name="Severgnini M."/>
            <person name="Gioia G."/>
            <person name="Cremonesi P."/>
            <person name="Moroni P."/>
            <person name="Addis M.F."/>
            <person name="Castiglioni B."/>
        </authorList>
    </citation>
    <scope>NUCLEOTIDE SEQUENCE</scope>
    <source>
        <strain evidence="14">QMP CG1-1632</strain>
    </source>
</reference>
<evidence type="ECO:0000256" key="8">
    <source>
        <dbReference type="ARBA" id="ARBA00022839"/>
    </source>
</evidence>
<dbReference type="Pfam" id="PF07733">
    <property type="entry name" value="DNA_pol3_alpha"/>
    <property type="match status" value="2"/>
</dbReference>
<comment type="catalytic activity">
    <reaction evidence="10 11">
        <text>DNA(n) + a 2'-deoxyribonucleoside 5'-triphosphate = DNA(n+1) + diphosphate</text>
        <dbReference type="Rhea" id="RHEA:22508"/>
        <dbReference type="Rhea" id="RHEA-COMP:17339"/>
        <dbReference type="Rhea" id="RHEA-COMP:17340"/>
        <dbReference type="ChEBI" id="CHEBI:33019"/>
        <dbReference type="ChEBI" id="CHEBI:61560"/>
        <dbReference type="ChEBI" id="CHEBI:173112"/>
        <dbReference type="EC" id="2.7.7.7"/>
    </reaction>
</comment>
<dbReference type="Pfam" id="PF17657">
    <property type="entry name" value="DNA_pol3_finger"/>
    <property type="match status" value="1"/>
</dbReference>
<dbReference type="SMART" id="SM00479">
    <property type="entry name" value="EXOIII"/>
    <property type="match status" value="1"/>
</dbReference>
<dbReference type="PANTHER" id="PTHR32294">
    <property type="entry name" value="DNA POLYMERASE III SUBUNIT ALPHA"/>
    <property type="match status" value="1"/>
</dbReference>
<dbReference type="GO" id="GO:0003677">
    <property type="term" value="F:DNA binding"/>
    <property type="evidence" value="ECO:0007669"/>
    <property type="project" value="UniProtKB-UniRule"/>
</dbReference>
<dbReference type="HAMAP" id="MF_00356">
    <property type="entry name" value="DNApol_PolC"/>
    <property type="match status" value="1"/>
</dbReference>
<evidence type="ECO:0000313" key="15">
    <source>
        <dbReference type="Proteomes" id="UP001162175"/>
    </source>
</evidence>
<dbReference type="Pfam" id="PF02811">
    <property type="entry name" value="PHP"/>
    <property type="match status" value="1"/>
</dbReference>
<dbReference type="RefSeq" id="WP_282456787.1">
    <property type="nucleotide sequence ID" value="NZ_JAPFAP010000060.1"/>
</dbReference>
<dbReference type="InterPro" id="IPR044923">
    <property type="entry name" value="PolC_middle_finger_sf"/>
</dbReference>
<dbReference type="SUPFAM" id="SSF53098">
    <property type="entry name" value="Ribonuclease H-like"/>
    <property type="match status" value="1"/>
</dbReference>
<dbReference type="InterPro" id="IPR011708">
    <property type="entry name" value="DNA_pol3_alpha_NTPase_dom"/>
</dbReference>
<protein>
    <recommendedName>
        <fullName evidence="11">DNA polymerase III PolC-type</fullName>
        <shortName evidence="11">PolIII</shortName>
        <ecNumber evidence="11">2.7.7.7</ecNumber>
    </recommendedName>
</protein>
<sequence length="1437" mass="165662">MADEHFNQLCKEINFKPSTEFDGAKLLLVQPPLQEGFENWIFDIQLDQHIDIKEYKKFFKSVDARFPKCTINLAIQNIVLDKKIVADYLKYVIDNSFKNLKSISGFVTIENIELNDNEIIFSMPVKSAYDKLKNNQETIKEALSKIGFEFLNPFVKLIDNSQNTKKDTIANLVSSYIQQQKEEEKLKKEVKITNSKYSFYNKNKEKPIEMDIATALTTFEELKVMVKGEIYFLEWKHLKNNKRILTLKISDYNEAITVKYIQDENEEEPQIKEGDTIYVIGTLSDDKFTRGKYIMAYGKQCFTTTLPIINLPEDDEEEKRIDLALRTNMSAQDGISTPEDYIKAAKKYGHKAIAITDLDNVQSFPTFYNTLKRDKTIKPIYGATISTISKKNTIFIGFKEFNLKDAEYVVFDLETTGLSNRFDDIIEFGGSIIKNGIQVEKIHFFIKTDKKISDKIKNLTHIDEALLENGLTQEEGIRKIHSILNGRIAVAHNASFDMGMCFQKCKKLGLDTSNFVCIDSLRVSHFLDTNEWKHRMEYVAKRHNVVYVSSDAHRADYDANVLAQVWLKMISRLTLEKEITTSLELLNTDTYSWAKRRIPNEIRVLAKNQKGLKELFEIISNSLTDDYNNGPKFFIEDKSKYNNLFFGSGSNQSRLWDKVIFGTDEDILQEMQKFDYIEFPPISSFVYLVELDEKITWGNLQFAYKDLLEKCKKLNKLFVATSDARYVYDYQKLIHAIYINAPSLGGGLHWLKNKAQPLFQYLTTRQMLDEFTFIGDERTIKELVIYNPKKIADQIEDIQVIKDQLYVPTFDDSPVKLRNLVYENLYKRYGNNPDPIIIERIEKELNPLIKYGYSVIYWISHKLVKRSNEDGYQVGSRGSVGSSIVANLSEISEVNPLPPHYLCDKCKYFEWNKDTNIFSGWDLPDKKCPECGNILSKDGHNIPFETFLGFEANKVPDIDLNFSGDYQPTIHNLVKELFGEDHSFRAGTISKIALKTAYGFCKKYMEEVRIGENPWSKTFLDFLATKSAGVKRTTGQHPGGIIIIPKQFDVEDFTPVNYPANDTTSSWKTTHFNFESIHDNVLKLDLLGHDDPTTIKMLEDLTKTKVKDIPKFDPEVMKLFYTTESLKIDPEKIDGETTGAYGLPEFGTNFVRNMLKEAQPRTFNDLILLSGLSHGTNVWAGNAEELVKKGFKLKDCVCCRDDIMQELIKKNIEPLKAFEIMEKVRKGKGLSTEQEELLVKNDIPDWYINSLKKIEYMFPKAHATAYVIMAWRIAWYKLYYPLQFYASYFSIRPDAIDIESMSSGYDMVSRKLAEYKRRKNDTLNPLSTKESALITTFEITKEMYARGYKIQNVSLEKSQSKDWIVDEKSKSLIPPFIVVDGLGDTVAEAIVKARSEQDFLSIEDLVERGKVNSKICGELRKLKVLDGLSETNQVELF</sequence>
<dbReference type="FunFam" id="3.30.420.10:FF:000045">
    <property type="entry name" value="3'-5' exonuclease DinG"/>
    <property type="match status" value="1"/>
</dbReference>
<evidence type="ECO:0000256" key="5">
    <source>
        <dbReference type="ARBA" id="ARBA00022705"/>
    </source>
</evidence>
<dbReference type="Pfam" id="PF00929">
    <property type="entry name" value="RNase_T"/>
    <property type="match status" value="1"/>
</dbReference>
<dbReference type="Gene3D" id="1.10.150.870">
    <property type="match status" value="1"/>
</dbReference>
<feature type="domain" description="Exonuclease" evidence="12">
    <location>
        <begin position="407"/>
        <end position="575"/>
    </location>
</feature>
<dbReference type="Pfam" id="PF14579">
    <property type="entry name" value="HHH_6"/>
    <property type="match status" value="1"/>
</dbReference>
<dbReference type="Gene3D" id="3.20.20.140">
    <property type="entry name" value="Metal-dependent hydrolases"/>
    <property type="match status" value="2"/>
</dbReference>
<dbReference type="GO" id="GO:0008408">
    <property type="term" value="F:3'-5' exonuclease activity"/>
    <property type="evidence" value="ECO:0007669"/>
    <property type="project" value="UniProtKB-UniRule"/>
</dbReference>
<evidence type="ECO:0000259" key="13">
    <source>
        <dbReference type="SMART" id="SM00481"/>
    </source>
</evidence>
<organism evidence="14 15">
    <name type="scientific">Mycoplasmopsis arginini</name>
    <name type="common">Mycoplasma arginini</name>
    <dbReference type="NCBI Taxonomy" id="2094"/>
    <lineage>
        <taxon>Bacteria</taxon>
        <taxon>Bacillati</taxon>
        <taxon>Mycoplasmatota</taxon>
        <taxon>Mycoplasmoidales</taxon>
        <taxon>Metamycoplasmataceae</taxon>
        <taxon>Mycoplasmopsis</taxon>
    </lineage>
</organism>
<dbReference type="InterPro" id="IPR012340">
    <property type="entry name" value="NA-bd_OB-fold"/>
</dbReference>
<dbReference type="InterPro" id="IPR029460">
    <property type="entry name" value="DNAPol_HHH"/>
</dbReference>
<dbReference type="Gene3D" id="3.30.420.10">
    <property type="entry name" value="Ribonuclease H-like superfamily/Ribonuclease H"/>
    <property type="match status" value="1"/>
</dbReference>
<dbReference type="InterPro" id="IPR004805">
    <property type="entry name" value="DnaE2/DnaE/PolC"/>
</dbReference>
<name>A0AA43U206_MYCAR</name>
<dbReference type="GO" id="GO:0005737">
    <property type="term" value="C:cytoplasm"/>
    <property type="evidence" value="ECO:0007669"/>
    <property type="project" value="UniProtKB-SubCell"/>
</dbReference>
<dbReference type="GO" id="GO:0003887">
    <property type="term" value="F:DNA-directed DNA polymerase activity"/>
    <property type="evidence" value="ECO:0007669"/>
    <property type="project" value="UniProtKB-UniRule"/>
</dbReference>
<dbReference type="NCBIfam" id="TIGR00573">
    <property type="entry name" value="dnaq"/>
    <property type="match status" value="1"/>
</dbReference>
<feature type="domain" description="Polymerase/histidinol phosphatase N-terminal" evidence="13">
    <location>
        <begin position="321"/>
        <end position="389"/>
    </location>
</feature>
<keyword evidence="8 11" id="KW-0269">Exonuclease</keyword>
<gene>
    <name evidence="11" type="primary">polC</name>
    <name evidence="14" type="ORF">DCBHLPFO_00424</name>
</gene>
<keyword evidence="5 11" id="KW-0235">DNA replication</keyword>
<dbReference type="Gene3D" id="2.40.50.140">
    <property type="entry name" value="Nucleic acid-binding proteins"/>
    <property type="match status" value="1"/>
</dbReference>
<dbReference type="Proteomes" id="UP001162175">
    <property type="component" value="Unassembled WGS sequence"/>
</dbReference>
<dbReference type="PANTHER" id="PTHR32294:SF5">
    <property type="entry name" value="DNA POLYMERASE III POLC-TYPE"/>
    <property type="match status" value="1"/>
</dbReference>
<keyword evidence="7 11" id="KW-0378">Hydrolase</keyword>
<dbReference type="NCBIfam" id="TIGR01405">
    <property type="entry name" value="polC_Gram_pos"/>
    <property type="match status" value="1"/>
</dbReference>
<evidence type="ECO:0000256" key="11">
    <source>
        <dbReference type="HAMAP-Rule" id="MF_00356"/>
    </source>
</evidence>
<evidence type="ECO:0000256" key="4">
    <source>
        <dbReference type="ARBA" id="ARBA00022695"/>
    </source>
</evidence>
<comment type="function">
    <text evidence="1 11">Required for replicative DNA synthesis. This DNA polymerase also exhibits 3' to 5' exonuclease activity.</text>
</comment>
<evidence type="ECO:0000313" key="14">
    <source>
        <dbReference type="EMBL" id="MDI3349912.1"/>
    </source>
</evidence>
<dbReference type="InterPro" id="IPR013520">
    <property type="entry name" value="Ribonucl_H"/>
</dbReference>
<keyword evidence="2 11" id="KW-0963">Cytoplasm</keyword>
<keyword evidence="9 11" id="KW-0239">DNA-directed DNA polymerase</keyword>
<comment type="subcellular location">
    <subcellularLocation>
        <location evidence="11">Cytoplasm</location>
    </subcellularLocation>
</comment>
<accession>A0AA43U206</accession>
<dbReference type="EC" id="2.7.7.7" evidence="11"/>
<dbReference type="InterPro" id="IPR040982">
    <property type="entry name" value="DNA_pol3_finger"/>
</dbReference>
<keyword evidence="4 11" id="KW-0548">Nucleotidyltransferase</keyword>
<dbReference type="EMBL" id="JAPFAR010000159">
    <property type="protein sequence ID" value="MDI3349912.1"/>
    <property type="molecule type" value="Genomic_DNA"/>
</dbReference>
<dbReference type="SMART" id="SM00481">
    <property type="entry name" value="POLIIIAc"/>
    <property type="match status" value="1"/>
</dbReference>
<dbReference type="InterPro" id="IPR006308">
    <property type="entry name" value="Pol_III_a_PolC-type_gram_pos"/>
</dbReference>
<evidence type="ECO:0000256" key="10">
    <source>
        <dbReference type="ARBA" id="ARBA00049244"/>
    </source>
</evidence>
<evidence type="ECO:0000259" key="12">
    <source>
        <dbReference type="SMART" id="SM00479"/>
    </source>
</evidence>
<proteinExistence type="inferred from homology"/>
<dbReference type="GO" id="GO:0006261">
    <property type="term" value="P:DNA-templated DNA replication"/>
    <property type="evidence" value="ECO:0007669"/>
    <property type="project" value="UniProtKB-UniRule"/>
</dbReference>
<dbReference type="InterPro" id="IPR003141">
    <property type="entry name" value="Pol/His_phosphatase_N"/>
</dbReference>
<dbReference type="InterPro" id="IPR012337">
    <property type="entry name" value="RNaseH-like_sf"/>
</dbReference>
<dbReference type="Gene3D" id="3.30.1900.20">
    <property type="match status" value="1"/>
</dbReference>
<dbReference type="InterPro" id="IPR004013">
    <property type="entry name" value="PHP_dom"/>
</dbReference>
<evidence type="ECO:0000256" key="2">
    <source>
        <dbReference type="ARBA" id="ARBA00022490"/>
    </source>
</evidence>
<dbReference type="NCBIfam" id="NF001688">
    <property type="entry name" value="PRK00448.1"/>
    <property type="match status" value="1"/>
</dbReference>
<dbReference type="InterPro" id="IPR006054">
    <property type="entry name" value="DnaQ"/>
</dbReference>
<dbReference type="CDD" id="cd06127">
    <property type="entry name" value="DEDDh"/>
    <property type="match status" value="1"/>
</dbReference>
<evidence type="ECO:0000256" key="3">
    <source>
        <dbReference type="ARBA" id="ARBA00022679"/>
    </source>
</evidence>
<dbReference type="InterPro" id="IPR036397">
    <property type="entry name" value="RNaseH_sf"/>
</dbReference>
<comment type="caution">
    <text evidence="14">The sequence shown here is derived from an EMBL/GenBank/DDBJ whole genome shotgun (WGS) entry which is preliminary data.</text>
</comment>
<evidence type="ECO:0000256" key="1">
    <source>
        <dbReference type="ARBA" id="ARBA00003452"/>
    </source>
</evidence>
<dbReference type="Gene3D" id="6.10.140.1510">
    <property type="match status" value="1"/>
</dbReference>
<comment type="similarity">
    <text evidence="11">Belongs to the DNA polymerase type-C family. PolC subfamily.</text>
</comment>
<keyword evidence="3 11" id="KW-0808">Transferase</keyword>
<evidence type="ECO:0000256" key="7">
    <source>
        <dbReference type="ARBA" id="ARBA00022801"/>
    </source>
</evidence>
<evidence type="ECO:0000256" key="9">
    <source>
        <dbReference type="ARBA" id="ARBA00022932"/>
    </source>
</evidence>
<keyword evidence="6 11" id="KW-0540">Nuclease</keyword>